<comment type="subcellular location">
    <subcellularLocation>
        <location evidence="1">Cell membrane</location>
        <topology evidence="1">Multi-pass membrane protein</topology>
    </subcellularLocation>
</comment>
<dbReference type="PANTHER" id="PTHR30250">
    <property type="entry name" value="PST FAMILY PREDICTED COLANIC ACID TRANSPORTER"/>
    <property type="match status" value="1"/>
</dbReference>
<dbReference type="AlphaFoldDB" id="A0A8B6M928"/>
<sequence>MLARDLIAACDETHASFGALRKYATGTPVLIYAGATQPANGGSDPSGMLLYMLDFIGARPIYPIVQTFGRMFCVWPVHIERSRNMTIAKSAARGAFVRGKRLIVGWAGGKDGRALPLRLSLFLDQIVFSASNFLLTISIAHAYSNSALAAYGIALSLALSVQSAQRGIYIVPFALLSTRTARKVVAGRVAEHIIMLAILFPFLVIAASILSSTAMESAPDAVMASVLCGLLYFGLEFERMALIKCGRIWAPLICSSLYLVTVSLIALFASRISFATAITILCAFCVIKSTLVLLFVARPHWGWGYRMLKRDLKIYAPWSIMGALYYSGYNQAPFLILAATREPAQAAAFVAIRSLTQPLQIIIRSLDIVDKHSLKDESAGTPNGIREAFWRTFISYSCIGLAAIIVMTAFRQPILHLAYGQKFQDFSLLLPLWGLFSVILAITLPVESLVNISRRFNSNTLWRLLSALLGVTLAFALCPLWGSYGAALATVLGALFALIGSMYALRDMIFRSAAGAAETLKRKQVERIV</sequence>
<feature type="transmembrane region" description="Helical" evidence="6">
    <location>
        <begin position="274"/>
        <end position="297"/>
    </location>
</feature>
<dbReference type="Proteomes" id="UP000485880">
    <property type="component" value="Unassembled WGS sequence"/>
</dbReference>
<feature type="transmembrane region" description="Helical" evidence="6">
    <location>
        <begin position="221"/>
        <end position="237"/>
    </location>
</feature>
<evidence type="ECO:0000313" key="8">
    <source>
        <dbReference type="Proteomes" id="UP000485880"/>
    </source>
</evidence>
<evidence type="ECO:0008006" key="9">
    <source>
        <dbReference type="Google" id="ProtNLM"/>
    </source>
</evidence>
<name>A0A8B6M928_METTU</name>
<feature type="transmembrane region" description="Helical" evidence="6">
    <location>
        <begin position="249"/>
        <end position="268"/>
    </location>
</feature>
<proteinExistence type="predicted"/>
<keyword evidence="5 6" id="KW-0472">Membrane</keyword>
<keyword evidence="8" id="KW-1185">Reference proteome</keyword>
<comment type="caution">
    <text evidence="7">The sequence shown here is derived from an EMBL/GenBank/DDBJ whole genome shotgun (WGS) entry which is preliminary data.</text>
</comment>
<accession>A0A8B6M928</accession>
<dbReference type="PANTHER" id="PTHR30250:SF11">
    <property type="entry name" value="O-ANTIGEN TRANSPORTER-RELATED"/>
    <property type="match status" value="1"/>
</dbReference>
<organism evidence="7 8">
    <name type="scientific">Methylocella tundrae</name>
    <dbReference type="NCBI Taxonomy" id="227605"/>
    <lineage>
        <taxon>Bacteria</taxon>
        <taxon>Pseudomonadati</taxon>
        <taxon>Pseudomonadota</taxon>
        <taxon>Alphaproteobacteria</taxon>
        <taxon>Hyphomicrobiales</taxon>
        <taxon>Beijerinckiaceae</taxon>
        <taxon>Methylocella</taxon>
    </lineage>
</organism>
<feature type="transmembrane region" description="Helical" evidence="6">
    <location>
        <begin position="462"/>
        <end position="482"/>
    </location>
</feature>
<evidence type="ECO:0000256" key="4">
    <source>
        <dbReference type="ARBA" id="ARBA00022989"/>
    </source>
</evidence>
<evidence type="ECO:0000256" key="3">
    <source>
        <dbReference type="ARBA" id="ARBA00022692"/>
    </source>
</evidence>
<evidence type="ECO:0000256" key="2">
    <source>
        <dbReference type="ARBA" id="ARBA00022475"/>
    </source>
</evidence>
<keyword evidence="2" id="KW-1003">Cell membrane</keyword>
<feature type="transmembrane region" description="Helical" evidence="6">
    <location>
        <begin position="149"/>
        <end position="172"/>
    </location>
</feature>
<feature type="transmembrane region" description="Helical" evidence="6">
    <location>
        <begin position="193"/>
        <end position="215"/>
    </location>
</feature>
<dbReference type="EMBL" id="CABFMQ020000097">
    <property type="protein sequence ID" value="VTZ51404.1"/>
    <property type="molecule type" value="Genomic_DNA"/>
</dbReference>
<reference evidence="7 8" key="1">
    <citation type="submission" date="2019-05" db="EMBL/GenBank/DDBJ databases">
        <authorList>
            <person name="Farhan Ul Haque M."/>
        </authorList>
    </citation>
    <scope>NUCLEOTIDE SEQUENCE [LARGE SCALE GENOMIC DNA]</scope>
    <source>
        <strain evidence="7">2</strain>
    </source>
</reference>
<dbReference type="GO" id="GO:0005886">
    <property type="term" value="C:plasma membrane"/>
    <property type="evidence" value="ECO:0007669"/>
    <property type="project" value="UniProtKB-SubCell"/>
</dbReference>
<protein>
    <recommendedName>
        <fullName evidence="9">Polysaccharide biosynthesis protein C-terminal domain-containing protein</fullName>
    </recommendedName>
</protein>
<keyword evidence="3 6" id="KW-0812">Transmembrane</keyword>
<gene>
    <name evidence="7" type="ORF">MPC4_390013</name>
</gene>
<dbReference type="InterPro" id="IPR050833">
    <property type="entry name" value="Poly_Biosynth_Transport"/>
</dbReference>
<feature type="transmembrane region" description="Helical" evidence="6">
    <location>
        <begin position="488"/>
        <end position="505"/>
    </location>
</feature>
<evidence type="ECO:0000256" key="6">
    <source>
        <dbReference type="SAM" id="Phobius"/>
    </source>
</evidence>
<feature type="transmembrane region" description="Helical" evidence="6">
    <location>
        <begin position="393"/>
        <end position="410"/>
    </location>
</feature>
<evidence type="ECO:0000256" key="1">
    <source>
        <dbReference type="ARBA" id="ARBA00004651"/>
    </source>
</evidence>
<feature type="transmembrane region" description="Helical" evidence="6">
    <location>
        <begin position="430"/>
        <end position="450"/>
    </location>
</feature>
<keyword evidence="4 6" id="KW-1133">Transmembrane helix</keyword>
<evidence type="ECO:0000256" key="5">
    <source>
        <dbReference type="ARBA" id="ARBA00023136"/>
    </source>
</evidence>
<evidence type="ECO:0000313" key="7">
    <source>
        <dbReference type="EMBL" id="VTZ51404.1"/>
    </source>
</evidence>